<feature type="domain" description="IraD/Gp25-like" evidence="1">
    <location>
        <begin position="15"/>
        <end position="97"/>
    </location>
</feature>
<dbReference type="SUPFAM" id="SSF160719">
    <property type="entry name" value="gpW/gp25-like"/>
    <property type="match status" value="1"/>
</dbReference>
<dbReference type="OrthoDB" id="9802846at2"/>
<organism evidence="2 3">
    <name type="scientific">Antarctobacter heliothermus</name>
    <dbReference type="NCBI Taxonomy" id="74033"/>
    <lineage>
        <taxon>Bacteria</taxon>
        <taxon>Pseudomonadati</taxon>
        <taxon>Pseudomonadota</taxon>
        <taxon>Alphaproteobacteria</taxon>
        <taxon>Rhodobacterales</taxon>
        <taxon>Roseobacteraceae</taxon>
        <taxon>Antarctobacter</taxon>
    </lineage>
</organism>
<dbReference type="InterPro" id="IPR007048">
    <property type="entry name" value="IraD/Gp25-like"/>
</dbReference>
<name>A0A239EL56_9RHOB</name>
<dbReference type="Proteomes" id="UP000198440">
    <property type="component" value="Unassembled WGS sequence"/>
</dbReference>
<dbReference type="Gene3D" id="3.10.450.40">
    <property type="match status" value="1"/>
</dbReference>
<dbReference type="AlphaFoldDB" id="A0A239EL56"/>
<reference evidence="2 3" key="1">
    <citation type="submission" date="2017-06" db="EMBL/GenBank/DDBJ databases">
        <authorList>
            <person name="Kim H.J."/>
            <person name="Triplett B.A."/>
        </authorList>
    </citation>
    <scope>NUCLEOTIDE SEQUENCE [LARGE SCALE GENOMIC DNA]</scope>
    <source>
        <strain evidence="2 3">DSM 11445</strain>
    </source>
</reference>
<dbReference type="EMBL" id="FZON01000015">
    <property type="protein sequence ID" value="SNS44604.1"/>
    <property type="molecule type" value="Genomic_DNA"/>
</dbReference>
<dbReference type="RefSeq" id="WP_089277729.1">
    <property type="nucleotide sequence ID" value="NZ_FZON01000015.1"/>
</dbReference>
<proteinExistence type="predicted"/>
<accession>A0A239EL56</accession>
<gene>
    <name evidence="2" type="ORF">SAMN04488078_101557</name>
</gene>
<protein>
    <recommendedName>
        <fullName evidence="1">IraD/Gp25-like domain-containing protein</fullName>
    </recommendedName>
</protein>
<evidence type="ECO:0000313" key="3">
    <source>
        <dbReference type="Proteomes" id="UP000198440"/>
    </source>
</evidence>
<dbReference type="Pfam" id="PF04965">
    <property type="entry name" value="GPW_gp25"/>
    <property type="match status" value="1"/>
</dbReference>
<sequence>MAGLATTSLRRIDDAAHLEQSIADILMTPVGSRVMRRDYGSRLAEIVDQPMNGETVVDIFLATAEALAEWEPRFRARRVQVERAEAGRFDLVVEGDVAGVTRAVRTALGGGA</sequence>
<evidence type="ECO:0000259" key="1">
    <source>
        <dbReference type="Pfam" id="PF04965"/>
    </source>
</evidence>
<evidence type="ECO:0000313" key="2">
    <source>
        <dbReference type="EMBL" id="SNS44604.1"/>
    </source>
</evidence>